<organism evidence="3 4">
    <name type="scientific">Brachybacterium avium</name>
    <dbReference type="NCBI Taxonomy" id="2017485"/>
    <lineage>
        <taxon>Bacteria</taxon>
        <taxon>Bacillati</taxon>
        <taxon>Actinomycetota</taxon>
        <taxon>Actinomycetes</taxon>
        <taxon>Micrococcales</taxon>
        <taxon>Dermabacteraceae</taxon>
        <taxon>Brachybacterium</taxon>
    </lineage>
</organism>
<evidence type="ECO:0000259" key="2">
    <source>
        <dbReference type="Pfam" id="PF19843"/>
    </source>
</evidence>
<evidence type="ECO:0000313" key="3">
    <source>
        <dbReference type="EMBL" id="ASK66733.1"/>
    </source>
</evidence>
<dbReference type="KEGG" id="brv:CFK39_13975"/>
<sequence length="216" mass="22668">MLRRLLSAAATGALLLGLAACDEPIDGPATAAPPSIDIAGPSDGGGDAEPSDGGGGPTDEPTAEAPDIPAPDPADFAGMDEHTPEGAEQAFRYYIAVSMWAHQTGNTTILTNLQGESCGGCAFLNEDIAQVEASGIYWSDFEINDTGTAVHNSTNYDHEIGYVFTLSNHSRPNENYTGSINVESIEYVAIGGMDWNGNQWITSGMTVEWGDDVHSD</sequence>
<accession>A0A220UG84</accession>
<dbReference type="Pfam" id="PF19843">
    <property type="entry name" value="DUF6318"/>
    <property type="match status" value="1"/>
</dbReference>
<dbReference type="OrthoDB" id="4794447at2"/>
<dbReference type="RefSeq" id="WP_089065969.1">
    <property type="nucleotide sequence ID" value="NZ_CP022316.1"/>
</dbReference>
<evidence type="ECO:0000256" key="1">
    <source>
        <dbReference type="SAM" id="MobiDB-lite"/>
    </source>
</evidence>
<proteinExistence type="predicted"/>
<dbReference type="InterPro" id="IPR046281">
    <property type="entry name" value="DUF6318"/>
</dbReference>
<reference evidence="4" key="1">
    <citation type="submission" date="2017-07" db="EMBL/GenBank/DDBJ databases">
        <title>Brachybacterium sp. VR2415.</title>
        <authorList>
            <person name="Tak E.J."/>
            <person name="Bae J.-W."/>
        </authorList>
    </citation>
    <scope>NUCLEOTIDE SEQUENCE [LARGE SCALE GENOMIC DNA]</scope>
    <source>
        <strain evidence="4">VR2415</strain>
    </source>
</reference>
<name>A0A220UG84_9MICO</name>
<dbReference type="Proteomes" id="UP000198398">
    <property type="component" value="Chromosome"/>
</dbReference>
<dbReference type="PROSITE" id="PS51257">
    <property type="entry name" value="PROKAR_LIPOPROTEIN"/>
    <property type="match status" value="1"/>
</dbReference>
<feature type="compositionally biased region" description="Low complexity" evidence="1">
    <location>
        <begin position="59"/>
        <end position="77"/>
    </location>
</feature>
<dbReference type="EMBL" id="CP022316">
    <property type="protein sequence ID" value="ASK66733.1"/>
    <property type="molecule type" value="Genomic_DNA"/>
</dbReference>
<feature type="compositionally biased region" description="Gly residues" evidence="1">
    <location>
        <begin position="42"/>
        <end position="57"/>
    </location>
</feature>
<evidence type="ECO:0000313" key="4">
    <source>
        <dbReference type="Proteomes" id="UP000198398"/>
    </source>
</evidence>
<gene>
    <name evidence="3" type="ORF">CFK39_13975</name>
</gene>
<feature type="region of interest" description="Disordered" evidence="1">
    <location>
        <begin position="28"/>
        <end position="81"/>
    </location>
</feature>
<protein>
    <recommendedName>
        <fullName evidence="2">DUF6318 domain-containing protein</fullName>
    </recommendedName>
</protein>
<dbReference type="AlphaFoldDB" id="A0A220UG84"/>
<keyword evidence="4" id="KW-1185">Reference proteome</keyword>
<feature type="domain" description="DUF6318" evidence="2">
    <location>
        <begin position="62"/>
        <end position="172"/>
    </location>
</feature>